<accession>A0A2J7ZY88</accession>
<organism evidence="1 2">
    <name type="scientific">Tetrabaena socialis</name>
    <dbReference type="NCBI Taxonomy" id="47790"/>
    <lineage>
        <taxon>Eukaryota</taxon>
        <taxon>Viridiplantae</taxon>
        <taxon>Chlorophyta</taxon>
        <taxon>core chlorophytes</taxon>
        <taxon>Chlorophyceae</taxon>
        <taxon>CS clade</taxon>
        <taxon>Chlamydomonadales</taxon>
        <taxon>Tetrabaenaceae</taxon>
        <taxon>Tetrabaena</taxon>
    </lineage>
</organism>
<dbReference type="EMBL" id="PGGS01000323">
    <property type="protein sequence ID" value="PNH05226.1"/>
    <property type="molecule type" value="Genomic_DNA"/>
</dbReference>
<dbReference type="OrthoDB" id="8841220at2759"/>
<gene>
    <name evidence="1" type="ORF">TSOC_008531</name>
</gene>
<evidence type="ECO:0000313" key="2">
    <source>
        <dbReference type="Proteomes" id="UP000236333"/>
    </source>
</evidence>
<proteinExistence type="predicted"/>
<comment type="caution">
    <text evidence="1">The sequence shown here is derived from an EMBL/GenBank/DDBJ whole genome shotgun (WGS) entry which is preliminary data.</text>
</comment>
<sequence>MGNAWSLALSIGVPLVGGMVGGFATQKDVLTW</sequence>
<protein>
    <submittedName>
        <fullName evidence="1">Uncharacterized protein</fullName>
    </submittedName>
</protein>
<name>A0A2J7ZY88_9CHLO</name>
<reference evidence="1 2" key="1">
    <citation type="journal article" date="2017" name="Mol. Biol. Evol.">
        <title>The 4-celled Tetrabaena socialis nuclear genome reveals the essential components for genetic control of cell number at the origin of multicellularity in the volvocine lineage.</title>
        <authorList>
            <person name="Featherston J."/>
            <person name="Arakaki Y."/>
            <person name="Hanschen E.R."/>
            <person name="Ferris P.J."/>
            <person name="Michod R.E."/>
            <person name="Olson B.J.S.C."/>
            <person name="Nozaki H."/>
            <person name="Durand P.M."/>
        </authorList>
    </citation>
    <scope>NUCLEOTIDE SEQUENCE [LARGE SCALE GENOMIC DNA]</scope>
    <source>
        <strain evidence="1 2">NIES-571</strain>
    </source>
</reference>
<evidence type="ECO:0000313" key="1">
    <source>
        <dbReference type="EMBL" id="PNH05226.1"/>
    </source>
</evidence>
<keyword evidence="2" id="KW-1185">Reference proteome</keyword>
<dbReference type="AlphaFoldDB" id="A0A2J7ZY88"/>
<dbReference type="Proteomes" id="UP000236333">
    <property type="component" value="Unassembled WGS sequence"/>
</dbReference>